<gene>
    <name evidence="4" type="primary">cDA1</name>
    <name evidence="4" type="ordered locus">MS1113</name>
</gene>
<feature type="chain" id="PRO_5004269092" evidence="2">
    <location>
        <begin position="29"/>
        <end position="599"/>
    </location>
</feature>
<dbReference type="GO" id="GO:0016810">
    <property type="term" value="F:hydrolase activity, acting on carbon-nitrogen (but not peptide) bonds"/>
    <property type="evidence" value="ECO:0007669"/>
    <property type="project" value="InterPro"/>
</dbReference>
<dbReference type="NCBIfam" id="TIGR03938">
    <property type="entry name" value="deacetyl_PgaB"/>
    <property type="match status" value="1"/>
</dbReference>
<dbReference type="Gene3D" id="3.20.20.80">
    <property type="entry name" value="Glycosidases"/>
    <property type="match status" value="2"/>
</dbReference>
<dbReference type="PROSITE" id="PS51677">
    <property type="entry name" value="NODB"/>
    <property type="match status" value="1"/>
</dbReference>
<dbReference type="InterPro" id="IPR002509">
    <property type="entry name" value="NODB_dom"/>
</dbReference>
<dbReference type="SUPFAM" id="SSF88713">
    <property type="entry name" value="Glycoside hydrolase/deacetylase"/>
    <property type="match status" value="1"/>
</dbReference>
<protein>
    <submittedName>
        <fullName evidence="4">CDA1 protein</fullName>
    </submittedName>
</protein>
<dbReference type="AlphaFoldDB" id="Q65TJ0"/>
<dbReference type="STRING" id="221988.MS1113"/>
<accession>Q65TJ0</accession>
<dbReference type="eggNOG" id="COG0726">
    <property type="taxonomic scope" value="Bacteria"/>
</dbReference>
<dbReference type="GO" id="GO:0005975">
    <property type="term" value="P:carbohydrate metabolic process"/>
    <property type="evidence" value="ECO:0007669"/>
    <property type="project" value="InterPro"/>
</dbReference>
<dbReference type="Pfam" id="PF01522">
    <property type="entry name" value="Polysacc_deac_1"/>
    <property type="match status" value="1"/>
</dbReference>
<evidence type="ECO:0000313" key="4">
    <source>
        <dbReference type="EMBL" id="AAU37720.1"/>
    </source>
</evidence>
<dbReference type="HOGENOM" id="CLU_030024_9_2_6"/>
<reference evidence="4 5" key="1">
    <citation type="journal article" date="2004" name="Nat. Biotechnol.">
        <title>The genome sequence of the capnophilic rumen bacterium Mannheimia succiniciproducens.</title>
        <authorList>
            <person name="Hong S.H."/>
            <person name="Kim J.S."/>
            <person name="Lee S.Y."/>
            <person name="In Y.H."/>
            <person name="Choi S.S."/>
            <person name="Rih J.-K."/>
            <person name="Kim C.H."/>
            <person name="Jeong H."/>
            <person name="Hur C.G."/>
            <person name="Kim J.J."/>
        </authorList>
    </citation>
    <scope>NUCLEOTIDE SEQUENCE [LARGE SCALE GENOMIC DNA]</scope>
    <source>
        <strain evidence="5">KCTC 0769BP / MBEL55E</strain>
    </source>
</reference>
<dbReference type="Pfam" id="PF14883">
    <property type="entry name" value="GHL13"/>
    <property type="match status" value="2"/>
</dbReference>
<evidence type="ECO:0000256" key="2">
    <source>
        <dbReference type="SAM" id="SignalP"/>
    </source>
</evidence>
<evidence type="ECO:0000256" key="1">
    <source>
        <dbReference type="ARBA" id="ARBA00022729"/>
    </source>
</evidence>
<organism evidence="4 5">
    <name type="scientific">Mannheimia succiniciproducens (strain KCTC 0769BP / MBEL55E)</name>
    <dbReference type="NCBI Taxonomy" id="221988"/>
    <lineage>
        <taxon>Bacteria</taxon>
        <taxon>Pseudomonadati</taxon>
        <taxon>Pseudomonadota</taxon>
        <taxon>Gammaproteobacteria</taxon>
        <taxon>Pasteurellales</taxon>
        <taxon>Pasteurellaceae</taxon>
        <taxon>Basfia</taxon>
    </lineage>
</organism>
<dbReference type="GO" id="GO:0043708">
    <property type="term" value="P:cell adhesion involved in biofilm formation"/>
    <property type="evidence" value="ECO:0007669"/>
    <property type="project" value="InterPro"/>
</dbReference>
<dbReference type="Proteomes" id="UP000000607">
    <property type="component" value="Chromosome"/>
</dbReference>
<feature type="domain" description="NodB homology" evidence="3">
    <location>
        <begin position="94"/>
        <end position="337"/>
    </location>
</feature>
<dbReference type="KEGG" id="msu:MS1113"/>
<dbReference type="PANTHER" id="PTHR34216:SF7">
    <property type="entry name" value="POLY-BETA-1,6-N-ACETYL-D-GLUCOSAMINE N-DEACETYLASE"/>
    <property type="match status" value="1"/>
</dbReference>
<proteinExistence type="predicted"/>
<dbReference type="PANTHER" id="PTHR34216">
    <property type="match status" value="1"/>
</dbReference>
<sequence>MGLFMFKHCMRLVTYLSTSLLFAVQALAANNHFGILCYHNIIDESVQSEKYYPQTISAQKLISQFNWLRTNGYIPVSMQQILDARNGGKALPEKSVLLTFDDGYQSFYTVIYPLLKAYNYPAVYAIVTDWIETPANKKVTYGDEKLDRKEFVTWQQLREMKDSGLVEIASHTHDLHHGVKANPAGSNVPAVITPAYINGKYETESQYEARLRKDFQRSFSLLKQHLGAAPAAMIWPYGRFNEKAAAIAEEAGFKVHMSLVDTINNTPDQFHLGRLLLDNETSINTIENYLKNKNKDVLVQRSLRIKLDDVYDPNPAQQSKNLDALIERIYRQDIERVYIQAFSDTDNDGVADALYFYNQQLPVRADLFSRVVWIIKTRLGKAVYAWMPISAFKGKNNTQQIKSIYRDLALYSKINGILFDDNLSSDNKFTDLKPLDAASLRLTDELKDIVYPYPLGGREDFATMRMISAPVNMSDESEKQFNQNLAELNRHYDAVIVSAAPYVKGSELTQSGARNWLGNIIKKTVPQVAKDRLAFELQTVDWRTQQAITDDELIDWMRDIQTKYHFYNFGYYPDNFQENQPKLNEIRPHFSINTNLGLK</sequence>
<evidence type="ECO:0000313" key="5">
    <source>
        <dbReference type="Proteomes" id="UP000000607"/>
    </source>
</evidence>
<dbReference type="EMBL" id="AE016827">
    <property type="protein sequence ID" value="AAU37720.1"/>
    <property type="molecule type" value="Genomic_DNA"/>
</dbReference>
<dbReference type="InterPro" id="IPR051398">
    <property type="entry name" value="Polysacch_Deacetylase"/>
</dbReference>
<feature type="signal peptide" evidence="2">
    <location>
        <begin position="1"/>
        <end position="28"/>
    </location>
</feature>
<dbReference type="InterPro" id="IPR023854">
    <property type="entry name" value="PGA_deacetylase_PgaB"/>
</dbReference>
<dbReference type="InterPro" id="IPR032772">
    <property type="entry name" value="PGA_deacetylase_PgaB_C"/>
</dbReference>
<name>Q65TJ0_MANSM</name>
<keyword evidence="1 2" id="KW-0732">Signal</keyword>
<evidence type="ECO:0000259" key="3">
    <source>
        <dbReference type="PROSITE" id="PS51677"/>
    </source>
</evidence>
<keyword evidence="5" id="KW-1185">Reference proteome</keyword>
<dbReference type="InterPro" id="IPR011330">
    <property type="entry name" value="Glyco_hydro/deAcase_b/a-brl"/>
</dbReference>
<dbReference type="Gene3D" id="3.20.20.370">
    <property type="entry name" value="Glycoside hydrolase/deacetylase"/>
    <property type="match status" value="1"/>
</dbReference>